<organism evidence="1 2">
    <name type="scientific">Jiangella ureilytica</name>
    <dbReference type="NCBI Taxonomy" id="2530374"/>
    <lineage>
        <taxon>Bacteria</taxon>
        <taxon>Bacillati</taxon>
        <taxon>Actinomycetota</taxon>
        <taxon>Actinomycetes</taxon>
        <taxon>Jiangellales</taxon>
        <taxon>Jiangellaceae</taxon>
        <taxon>Jiangella</taxon>
    </lineage>
</organism>
<dbReference type="AlphaFoldDB" id="A0A4R4RVJ1"/>
<dbReference type="Proteomes" id="UP000295621">
    <property type="component" value="Unassembled WGS sequence"/>
</dbReference>
<dbReference type="InterPro" id="IPR009593">
    <property type="entry name" value="DUF1203"/>
</dbReference>
<evidence type="ECO:0000313" key="2">
    <source>
        <dbReference type="Proteomes" id="UP000295621"/>
    </source>
</evidence>
<dbReference type="PIRSF" id="PIRSF034110">
    <property type="entry name" value="DUF1203"/>
    <property type="match status" value="1"/>
</dbReference>
<gene>
    <name evidence="1" type="ORF">E1212_08290</name>
</gene>
<accession>A0A4R4RVJ1</accession>
<reference evidence="1 2" key="1">
    <citation type="submission" date="2019-02" db="EMBL/GenBank/DDBJ databases">
        <title>Draft genome sequences of novel Actinobacteria.</title>
        <authorList>
            <person name="Sahin N."/>
            <person name="Ay H."/>
            <person name="Saygin H."/>
        </authorList>
    </citation>
    <scope>NUCLEOTIDE SEQUENCE [LARGE SCALE GENOMIC DNA]</scope>
    <source>
        <strain evidence="1 2">KC603</strain>
    </source>
</reference>
<proteinExistence type="predicted"/>
<dbReference type="RefSeq" id="WP_131981197.1">
    <property type="nucleotide sequence ID" value="NZ_SMKL01000014.1"/>
</dbReference>
<name>A0A4R4RVJ1_9ACTN</name>
<sequence length="174" mass="18895">MSTLTSTYQYRTIPASVAAGLRERDDAGQTREPFTDAEGGAPLRCCLTRSRIGERIVLVSYAPLRRWAEEHGASPGAYDEVGPVFLHADGCEGPRHDGFPAELVSARRVFRGYDSRGHIVGGRLVSPAPGHAEEVAAAALDDLFADPAVEVVHVRAVEFGCFLTEVRRPVRRPV</sequence>
<dbReference type="Pfam" id="PF06718">
    <property type="entry name" value="DUF1203"/>
    <property type="match status" value="1"/>
</dbReference>
<dbReference type="EMBL" id="SMKL01000014">
    <property type="protein sequence ID" value="TDC52583.1"/>
    <property type="molecule type" value="Genomic_DNA"/>
</dbReference>
<keyword evidence="2" id="KW-1185">Reference proteome</keyword>
<evidence type="ECO:0000313" key="1">
    <source>
        <dbReference type="EMBL" id="TDC52583.1"/>
    </source>
</evidence>
<comment type="caution">
    <text evidence="1">The sequence shown here is derived from an EMBL/GenBank/DDBJ whole genome shotgun (WGS) entry which is preliminary data.</text>
</comment>
<dbReference type="OrthoDB" id="118609at2"/>
<protein>
    <submittedName>
        <fullName evidence="1">DUF1203 domain-containing protein</fullName>
    </submittedName>
</protein>